<dbReference type="PROSITE" id="PS01186">
    <property type="entry name" value="EGF_2"/>
    <property type="match status" value="5"/>
</dbReference>
<name>A0ABP0GRK5_CLALP</name>
<dbReference type="PANTHER" id="PTHR24049:SF29">
    <property type="entry name" value="EGF-LIKE DOMAIN-CONTAINING PROTEIN"/>
    <property type="match status" value="1"/>
</dbReference>
<keyword evidence="2" id="KW-0677">Repeat</keyword>
<feature type="domain" description="EGF-like" evidence="7">
    <location>
        <begin position="380"/>
        <end position="420"/>
    </location>
</feature>
<evidence type="ECO:0000256" key="6">
    <source>
        <dbReference type="SAM" id="SignalP"/>
    </source>
</evidence>
<feature type="domain" description="EGF-like" evidence="7">
    <location>
        <begin position="245"/>
        <end position="285"/>
    </location>
</feature>
<dbReference type="Gene3D" id="2.10.25.10">
    <property type="entry name" value="Laminin"/>
    <property type="match status" value="8"/>
</dbReference>
<dbReference type="SMART" id="SM00181">
    <property type="entry name" value="EGF"/>
    <property type="match status" value="9"/>
</dbReference>
<keyword evidence="10" id="KW-1185">Reference proteome</keyword>
<dbReference type="SMART" id="SM00179">
    <property type="entry name" value="EGF_CA"/>
    <property type="match status" value="7"/>
</dbReference>
<keyword evidence="5" id="KW-0472">Membrane</keyword>
<feature type="domain" description="EGF-like" evidence="7">
    <location>
        <begin position="155"/>
        <end position="202"/>
    </location>
</feature>
<comment type="caution">
    <text evidence="4">Lacks conserved residue(s) required for the propagation of feature annotation.</text>
</comment>
<accession>A0ABP0GRK5</accession>
<evidence type="ECO:0000256" key="5">
    <source>
        <dbReference type="SAM" id="Phobius"/>
    </source>
</evidence>
<feature type="disulfide bond" evidence="4">
    <location>
        <begin position="229"/>
        <end position="238"/>
    </location>
</feature>
<evidence type="ECO:0000256" key="1">
    <source>
        <dbReference type="ARBA" id="ARBA00022536"/>
    </source>
</evidence>
<feature type="transmembrane region" description="Helical" evidence="5">
    <location>
        <begin position="817"/>
        <end position="841"/>
    </location>
</feature>
<feature type="disulfide bond" evidence="4">
    <location>
        <begin position="159"/>
        <end position="169"/>
    </location>
</feature>
<dbReference type="Proteomes" id="UP001642483">
    <property type="component" value="Unassembled WGS sequence"/>
</dbReference>
<evidence type="ECO:0000256" key="3">
    <source>
        <dbReference type="ARBA" id="ARBA00023157"/>
    </source>
</evidence>
<dbReference type="PROSITE" id="PS00022">
    <property type="entry name" value="EGF_1"/>
    <property type="match status" value="8"/>
</dbReference>
<dbReference type="PROSITE" id="PS50026">
    <property type="entry name" value="EGF_3"/>
    <property type="match status" value="8"/>
</dbReference>
<keyword evidence="6" id="KW-0732">Signal</keyword>
<dbReference type="InterPro" id="IPR001881">
    <property type="entry name" value="EGF-like_Ca-bd_dom"/>
</dbReference>
<feature type="signal peptide" evidence="6">
    <location>
        <begin position="1"/>
        <end position="19"/>
    </location>
</feature>
<dbReference type="SUPFAM" id="SSF57196">
    <property type="entry name" value="EGF/Laminin"/>
    <property type="match status" value="7"/>
</dbReference>
<evidence type="ECO:0000256" key="2">
    <source>
        <dbReference type="ARBA" id="ARBA00022737"/>
    </source>
</evidence>
<evidence type="ECO:0000259" key="7">
    <source>
        <dbReference type="PROSITE" id="PS50026"/>
    </source>
</evidence>
<organism evidence="9 10">
    <name type="scientific">Clavelina lepadiformis</name>
    <name type="common">Light-bulb sea squirt</name>
    <name type="synonym">Ascidia lepadiformis</name>
    <dbReference type="NCBI Taxonomy" id="159417"/>
    <lineage>
        <taxon>Eukaryota</taxon>
        <taxon>Metazoa</taxon>
        <taxon>Chordata</taxon>
        <taxon>Tunicata</taxon>
        <taxon>Ascidiacea</taxon>
        <taxon>Aplousobranchia</taxon>
        <taxon>Clavelinidae</taxon>
        <taxon>Clavelina</taxon>
    </lineage>
</organism>
<dbReference type="InterPro" id="IPR001507">
    <property type="entry name" value="ZP_dom"/>
</dbReference>
<evidence type="ECO:0000259" key="8">
    <source>
        <dbReference type="PROSITE" id="PS51034"/>
    </source>
</evidence>
<evidence type="ECO:0000313" key="10">
    <source>
        <dbReference type="Proteomes" id="UP001642483"/>
    </source>
</evidence>
<comment type="caution">
    <text evidence="9">The sequence shown here is derived from an EMBL/GenBank/DDBJ whole genome shotgun (WGS) entry which is preliminary data.</text>
</comment>
<evidence type="ECO:0000313" key="9">
    <source>
        <dbReference type="EMBL" id="CAK8693988.1"/>
    </source>
</evidence>
<reference evidence="9 10" key="1">
    <citation type="submission" date="2024-02" db="EMBL/GenBank/DDBJ databases">
        <authorList>
            <person name="Daric V."/>
            <person name="Darras S."/>
        </authorList>
    </citation>
    <scope>NUCLEOTIDE SEQUENCE [LARGE SCALE GENOMIC DNA]</scope>
</reference>
<dbReference type="CDD" id="cd00054">
    <property type="entry name" value="EGF_CA"/>
    <property type="match status" value="5"/>
</dbReference>
<feature type="disulfide bond" evidence="4">
    <location>
        <begin position="192"/>
        <end position="201"/>
    </location>
</feature>
<keyword evidence="5" id="KW-0812">Transmembrane</keyword>
<dbReference type="PROSITE" id="PS51034">
    <property type="entry name" value="ZP_2"/>
    <property type="match status" value="1"/>
</dbReference>
<dbReference type="PROSITE" id="PS00010">
    <property type="entry name" value="ASX_HYDROXYL"/>
    <property type="match status" value="1"/>
</dbReference>
<feature type="domain" description="EGF-like" evidence="7">
    <location>
        <begin position="337"/>
        <end position="377"/>
    </location>
</feature>
<gene>
    <name evidence="9" type="ORF">CVLEPA_LOCUS27265</name>
</gene>
<keyword evidence="1 4" id="KW-0245">EGF-like domain</keyword>
<dbReference type="InterPro" id="IPR000152">
    <property type="entry name" value="EGF-type_Asp/Asn_hydroxyl_site"/>
</dbReference>
<dbReference type="InterPro" id="IPR051022">
    <property type="entry name" value="Notch_Cell-Fate_Det"/>
</dbReference>
<feature type="domain" description="EGF-like" evidence="7">
    <location>
        <begin position="78"/>
        <end position="115"/>
    </location>
</feature>
<proteinExistence type="predicted"/>
<feature type="domain" description="EGF-like" evidence="7">
    <location>
        <begin position="203"/>
        <end position="239"/>
    </location>
</feature>
<sequence>MFNICWLLLFGSGFNCAWAGLESSGFLFDEEDLDSNNMIRQTLLETSSCPRDVECPSDVQDCTMYRGFPYCYVYQPNQDETCMNQPCQNFGTCRGVYPSSYRCDCPPNVIGYNCETAYIMCTTTTCQNGGTCITVGGGGARCQCADGYSGAFCQDDPSCPLNCLNGGTCSLEDVDGVIVVLDSWQRTPRCNCMPGYTGQTCETLAACHSLPCLNGATCQDEGLGFKCLCAQGYMGFLCEERQVIPSLPCDSNPCLNNGLCINYPTDTNLPYRCLCAQNYTGDRCEEKQVIPSLPCDSNPCLNNGLCVNYPTGTNLAYKCFCTQDYTGNRCQDGEVIPPLPCDSNPCFNNGRCVNYPTGTNLAYRCFCAQGYTGDRCEQTVSLPCDSNPCLNNGRCINYPTDTNSPYSCVCPSGYSGYNCLTRVSGPLACASNPCVGEGCSCVESCRHEFGYYCVSNRGYVGKRCDVGPPNIRCRPNEIEIDISQRFYQEFSGRSRSNQIFVTTSLSDYERTRKRQCEAELVNGQYQIILQEPFVDCETKRGRWSGSGDLAYNNTIWINTDTGNPLYDMPRPLLDFSCSFNYSLDIVTSIQPVIDMTRPKLHSETRYKLAVNLCKVSVCQLDGCPNNYVINEGAIYTVSNRVHLSINVIPNLLFSATGSVHIGVDKAFLSCSNSRDVSSNNLILVERCSNFAPLSVSVGQSRRNKACLSFIVPRMLRCNRVFIHLRVSLCGLAEQTTQVCNDGSTYKSCPTRTKRHVTNNVTSEQSYHVIGPLMFVDNVAGKNTIEFKKDNGEKVVVTGGETPNLKPVRNNSSEPSKLFTGLLSAVSAILVLFLFVFVFTFFSRRQQAKEQYILSTS</sequence>
<keyword evidence="3 4" id="KW-1015">Disulfide bond</keyword>
<feature type="chain" id="PRO_5046609784" evidence="6">
    <location>
        <begin position="20"/>
        <end position="856"/>
    </location>
</feature>
<feature type="domain" description="EGF-like" evidence="7">
    <location>
        <begin position="117"/>
        <end position="154"/>
    </location>
</feature>
<dbReference type="PANTHER" id="PTHR24049">
    <property type="entry name" value="CRUMBS FAMILY MEMBER"/>
    <property type="match status" value="1"/>
</dbReference>
<feature type="disulfide bond" evidence="4">
    <location>
        <begin position="321"/>
        <end position="330"/>
    </location>
</feature>
<feature type="disulfide bond" evidence="4">
    <location>
        <begin position="144"/>
        <end position="153"/>
    </location>
</feature>
<dbReference type="InterPro" id="IPR000742">
    <property type="entry name" value="EGF"/>
</dbReference>
<feature type="disulfide bond" evidence="4">
    <location>
        <begin position="367"/>
        <end position="376"/>
    </location>
</feature>
<feature type="disulfide bond" evidence="4">
    <location>
        <begin position="410"/>
        <end position="419"/>
    </location>
</feature>
<protein>
    <submittedName>
        <fullName evidence="9">Uncharacterized protein</fullName>
    </submittedName>
</protein>
<keyword evidence="5" id="KW-1133">Transmembrane helix</keyword>
<dbReference type="Pfam" id="PF00008">
    <property type="entry name" value="EGF"/>
    <property type="match status" value="6"/>
</dbReference>
<feature type="disulfide bond" evidence="4">
    <location>
        <begin position="275"/>
        <end position="284"/>
    </location>
</feature>
<evidence type="ECO:0000256" key="4">
    <source>
        <dbReference type="PROSITE-ProRule" id="PRU00076"/>
    </source>
</evidence>
<feature type="domain" description="EGF-like" evidence="7">
    <location>
        <begin position="291"/>
        <end position="331"/>
    </location>
</feature>
<dbReference type="EMBL" id="CAWYQH010000141">
    <property type="protein sequence ID" value="CAK8693988.1"/>
    <property type="molecule type" value="Genomic_DNA"/>
</dbReference>
<feature type="domain" description="ZP" evidence="8">
    <location>
        <begin position="472"/>
        <end position="746"/>
    </location>
</feature>
<feature type="disulfide bond" evidence="4">
    <location>
        <begin position="105"/>
        <end position="114"/>
    </location>
</feature>